<dbReference type="AlphaFoldDB" id="A0A2N8KQQ2"/>
<keyword evidence="2" id="KW-0229">DNA integration</keyword>
<sequence length="430" mass="47588">MAINVLSDRKVATAKPRDKEYLLTDGAGLSLRIRPDNSRLWIFRYTSAAGKPAKKSLGPYPEVSLQEARQKATQMRQQLQKGIDPGSKVEGRPETVQALFNTWVEDSLSNRRNAKGVYACKSRMGRHVLAAAGQDRIASLTKGRILDLLAPLVRAGKGPQANCVLIDIKQMLAYAAEREWIEANPAALIKKTSVGGKDVVRDRVLDAGEIKMLRDKLLEATGMTLYAQAAYWIALSTMARAGEIAAVRESEIDWDAQEWTIPAAKNKSNREHTIQLSDFAFYWLSVLREQPRPGDYLIPGKAGVGHVSYRAFSHQATMRQQSNSKLQGLGVRGELSLPGGPWTTHDLRRTGATIMGELGVAENVVEKCLNHAEQTQLVKVYQRQKMLPQRREAFDMLGAHLTKLVGDPNNWGPVKLKPGRPKVVPLRAAS</sequence>
<keyword evidence="4" id="KW-0233">DNA recombination</keyword>
<dbReference type="InterPro" id="IPR010998">
    <property type="entry name" value="Integrase_recombinase_N"/>
</dbReference>
<dbReference type="InterPro" id="IPR053876">
    <property type="entry name" value="Phage_int_M"/>
</dbReference>
<dbReference type="InterPro" id="IPR013762">
    <property type="entry name" value="Integrase-like_cat_sf"/>
</dbReference>
<protein>
    <recommendedName>
        <fullName evidence="5">Tyr recombinase domain-containing protein</fullName>
    </recommendedName>
</protein>
<gene>
    <name evidence="6" type="ORF">C1I89_05380</name>
</gene>
<dbReference type="PROSITE" id="PS51898">
    <property type="entry name" value="TYR_RECOMBINASE"/>
    <property type="match status" value="1"/>
</dbReference>
<dbReference type="Gene3D" id="1.10.150.130">
    <property type="match status" value="1"/>
</dbReference>
<dbReference type="SUPFAM" id="SSF56349">
    <property type="entry name" value="DNA breaking-rejoining enzymes"/>
    <property type="match status" value="1"/>
</dbReference>
<name>A0A2N8KQQ2_9BURK</name>
<dbReference type="InterPro" id="IPR002104">
    <property type="entry name" value="Integrase_catalytic"/>
</dbReference>
<dbReference type="InterPro" id="IPR050808">
    <property type="entry name" value="Phage_Integrase"/>
</dbReference>
<dbReference type="Gene3D" id="3.30.160.390">
    <property type="entry name" value="Integrase, DNA-binding domain"/>
    <property type="match status" value="1"/>
</dbReference>
<dbReference type="GO" id="GO:0003677">
    <property type="term" value="F:DNA binding"/>
    <property type="evidence" value="ECO:0007669"/>
    <property type="project" value="UniProtKB-KW"/>
</dbReference>
<dbReference type="PANTHER" id="PTHR30629">
    <property type="entry name" value="PROPHAGE INTEGRASE"/>
    <property type="match status" value="1"/>
</dbReference>
<evidence type="ECO:0000259" key="5">
    <source>
        <dbReference type="PROSITE" id="PS51898"/>
    </source>
</evidence>
<evidence type="ECO:0000256" key="4">
    <source>
        <dbReference type="ARBA" id="ARBA00023172"/>
    </source>
</evidence>
<dbReference type="InterPro" id="IPR025166">
    <property type="entry name" value="Integrase_DNA_bind_dom"/>
</dbReference>
<evidence type="ECO:0000256" key="3">
    <source>
        <dbReference type="ARBA" id="ARBA00023125"/>
    </source>
</evidence>
<dbReference type="Proteomes" id="UP000235994">
    <property type="component" value="Unassembled WGS sequence"/>
</dbReference>
<proteinExistence type="inferred from homology"/>
<organism evidence="6 7">
    <name type="scientific">Achromobacter pulmonis</name>
    <dbReference type="NCBI Taxonomy" id="1389932"/>
    <lineage>
        <taxon>Bacteria</taxon>
        <taxon>Pseudomonadati</taxon>
        <taxon>Pseudomonadota</taxon>
        <taxon>Betaproteobacteria</taxon>
        <taxon>Burkholderiales</taxon>
        <taxon>Alcaligenaceae</taxon>
        <taxon>Achromobacter</taxon>
    </lineage>
</organism>
<dbReference type="Gene3D" id="1.10.443.10">
    <property type="entry name" value="Intergrase catalytic core"/>
    <property type="match status" value="1"/>
</dbReference>
<keyword evidence="3" id="KW-0238">DNA-binding</keyword>
<dbReference type="GO" id="GO:0006310">
    <property type="term" value="P:DNA recombination"/>
    <property type="evidence" value="ECO:0007669"/>
    <property type="project" value="UniProtKB-KW"/>
</dbReference>
<evidence type="ECO:0000313" key="6">
    <source>
        <dbReference type="EMBL" id="PND35779.1"/>
    </source>
</evidence>
<evidence type="ECO:0000313" key="7">
    <source>
        <dbReference type="Proteomes" id="UP000235994"/>
    </source>
</evidence>
<dbReference type="CDD" id="cd00801">
    <property type="entry name" value="INT_P4_C"/>
    <property type="match status" value="1"/>
</dbReference>
<dbReference type="Pfam" id="PF22022">
    <property type="entry name" value="Phage_int_M"/>
    <property type="match status" value="1"/>
</dbReference>
<comment type="caution">
    <text evidence="6">The sequence shown here is derived from an EMBL/GenBank/DDBJ whole genome shotgun (WGS) entry which is preliminary data.</text>
</comment>
<dbReference type="InterPro" id="IPR038488">
    <property type="entry name" value="Integrase_DNA-bd_sf"/>
</dbReference>
<dbReference type="EMBL" id="POQS01000001">
    <property type="protein sequence ID" value="PND35779.1"/>
    <property type="molecule type" value="Genomic_DNA"/>
</dbReference>
<keyword evidence="7" id="KW-1185">Reference proteome</keyword>
<dbReference type="RefSeq" id="WP_102771700.1">
    <property type="nucleotide sequence ID" value="NZ_POQS01000001.1"/>
</dbReference>
<evidence type="ECO:0000256" key="1">
    <source>
        <dbReference type="ARBA" id="ARBA00008857"/>
    </source>
</evidence>
<dbReference type="PANTHER" id="PTHR30629:SF2">
    <property type="entry name" value="PROPHAGE INTEGRASE INTS-RELATED"/>
    <property type="match status" value="1"/>
</dbReference>
<dbReference type="GO" id="GO:0015074">
    <property type="term" value="P:DNA integration"/>
    <property type="evidence" value="ECO:0007669"/>
    <property type="project" value="UniProtKB-KW"/>
</dbReference>
<accession>A0A2N8KQQ2</accession>
<dbReference type="Pfam" id="PF13356">
    <property type="entry name" value="Arm-DNA-bind_3"/>
    <property type="match status" value="1"/>
</dbReference>
<feature type="domain" description="Tyr recombinase" evidence="5">
    <location>
        <begin position="200"/>
        <end position="395"/>
    </location>
</feature>
<evidence type="ECO:0000256" key="2">
    <source>
        <dbReference type="ARBA" id="ARBA00022908"/>
    </source>
</evidence>
<reference evidence="6 7" key="1">
    <citation type="submission" date="2018-01" db="EMBL/GenBank/DDBJ databases">
        <title>The draft genome of an aniline degradation strain ANB-1.</title>
        <authorList>
            <person name="Zhang L."/>
            <person name="Jiang J."/>
        </authorList>
    </citation>
    <scope>NUCLEOTIDE SEQUENCE [LARGE SCALE GENOMIC DNA]</scope>
    <source>
        <strain evidence="6 7">ANB-1</strain>
    </source>
</reference>
<dbReference type="InterPro" id="IPR011010">
    <property type="entry name" value="DNA_brk_join_enz"/>
</dbReference>
<comment type="similarity">
    <text evidence="1">Belongs to the 'phage' integrase family.</text>
</comment>
<dbReference type="Pfam" id="PF00589">
    <property type="entry name" value="Phage_integrase"/>
    <property type="match status" value="1"/>
</dbReference>